<reference evidence="1" key="1">
    <citation type="submission" date="2013-12" db="EMBL/GenBank/DDBJ databases">
        <authorList>
            <person name="Omoto C.K."/>
            <person name="Sibley D."/>
            <person name="Venepally P."/>
            <person name="Hadjithomas M."/>
            <person name="Karamycheva S."/>
            <person name="Brunk B."/>
            <person name="Roos D."/>
            <person name="Caler E."/>
            <person name="Lorenzi H."/>
        </authorList>
    </citation>
    <scope>NUCLEOTIDE SEQUENCE</scope>
</reference>
<organism evidence="1 2">
    <name type="scientific">Gregarina niphandrodes</name>
    <name type="common">Septate eugregarine</name>
    <dbReference type="NCBI Taxonomy" id="110365"/>
    <lineage>
        <taxon>Eukaryota</taxon>
        <taxon>Sar</taxon>
        <taxon>Alveolata</taxon>
        <taxon>Apicomplexa</taxon>
        <taxon>Conoidasida</taxon>
        <taxon>Gregarinasina</taxon>
        <taxon>Eugregarinorida</taxon>
        <taxon>Gregarinidae</taxon>
        <taxon>Gregarina</taxon>
    </lineage>
</organism>
<dbReference type="AlphaFoldDB" id="A0A023AXD2"/>
<dbReference type="RefSeq" id="XP_011134688.1">
    <property type="nucleotide sequence ID" value="XM_011136386.1"/>
</dbReference>
<evidence type="ECO:0000313" key="2">
    <source>
        <dbReference type="Proteomes" id="UP000019763"/>
    </source>
</evidence>
<gene>
    <name evidence="1" type="ORF">GNI_211110</name>
</gene>
<sequence>PHDTFPHYLRLLLDAVSHCRFGQANRGIQARVGRVALDRASRLYPFAIQQVRLLQRTDPEELTSGRRSHFLSPLQSHKLRGRLDEAAKPHRINGVLPIRFHFRPLLLQFRLEADPLLL</sequence>
<dbReference type="VEuPathDB" id="CryptoDB:GNI_211110"/>
<dbReference type="EMBL" id="AFNH02001652">
    <property type="protein sequence ID" value="EZG42895.1"/>
    <property type="molecule type" value="Genomic_DNA"/>
</dbReference>
<feature type="non-terminal residue" evidence="1">
    <location>
        <position position="1"/>
    </location>
</feature>
<comment type="caution">
    <text evidence="1">The sequence shown here is derived from an EMBL/GenBank/DDBJ whole genome shotgun (WGS) entry which is preliminary data.</text>
</comment>
<accession>A0A023AXD2</accession>
<proteinExistence type="predicted"/>
<keyword evidence="2" id="KW-1185">Reference proteome</keyword>
<feature type="non-terminal residue" evidence="1">
    <location>
        <position position="118"/>
    </location>
</feature>
<evidence type="ECO:0000313" key="1">
    <source>
        <dbReference type="EMBL" id="EZG42895.1"/>
    </source>
</evidence>
<dbReference type="Proteomes" id="UP000019763">
    <property type="component" value="Unassembled WGS sequence"/>
</dbReference>
<protein>
    <submittedName>
        <fullName evidence="1">Uncharacterized protein</fullName>
    </submittedName>
</protein>
<name>A0A023AXD2_GRENI</name>
<dbReference type="GeneID" id="22916501"/>